<protein>
    <submittedName>
        <fullName evidence="1">Uncharacterized protein</fullName>
    </submittedName>
</protein>
<dbReference type="Proteomes" id="UP000323188">
    <property type="component" value="Unassembled WGS sequence"/>
</dbReference>
<dbReference type="RefSeq" id="WP_154916863.1">
    <property type="nucleotide sequence ID" value="NZ_VUOE01000001.1"/>
</dbReference>
<reference evidence="1 2" key="1">
    <citation type="submission" date="2019-09" db="EMBL/GenBank/DDBJ databases">
        <authorList>
            <person name="Khan S.A."/>
            <person name="Jeon C.O."/>
            <person name="Chun B.H."/>
            <person name="Jeong S.E."/>
        </authorList>
    </citation>
    <scope>NUCLEOTIDE SEQUENCE [LARGE SCALE GENOMIC DNA]</scope>
    <source>
        <strain evidence="1 2">KCTC 42508</strain>
    </source>
</reference>
<dbReference type="AlphaFoldDB" id="A0A5B2TVU4"/>
<evidence type="ECO:0000313" key="2">
    <source>
        <dbReference type="Proteomes" id="UP000323188"/>
    </source>
</evidence>
<gene>
    <name evidence="1" type="ORF">F0361_01085</name>
</gene>
<sequence>MTEAEIVQLFNHVVHDKEAMKKLDATKHQVFNWRHPERKKTSTAAMLEVLWKTGHLKFENFVRTDGDIIPFRNEPKQ</sequence>
<accession>A0A5B2TVU4</accession>
<comment type="caution">
    <text evidence="1">The sequence shown here is derived from an EMBL/GenBank/DDBJ whole genome shotgun (WGS) entry which is preliminary data.</text>
</comment>
<proteinExistence type="predicted"/>
<organism evidence="1 2">
    <name type="scientific">Maribacter flavus</name>
    <dbReference type="NCBI Taxonomy" id="1658664"/>
    <lineage>
        <taxon>Bacteria</taxon>
        <taxon>Pseudomonadati</taxon>
        <taxon>Bacteroidota</taxon>
        <taxon>Flavobacteriia</taxon>
        <taxon>Flavobacteriales</taxon>
        <taxon>Flavobacteriaceae</taxon>
        <taxon>Maribacter</taxon>
    </lineage>
</organism>
<evidence type="ECO:0000313" key="1">
    <source>
        <dbReference type="EMBL" id="KAA2218243.1"/>
    </source>
</evidence>
<dbReference type="EMBL" id="VUOE01000001">
    <property type="protein sequence ID" value="KAA2218243.1"/>
    <property type="molecule type" value="Genomic_DNA"/>
</dbReference>
<name>A0A5B2TVU4_9FLAO</name>